<dbReference type="CDD" id="cd01347">
    <property type="entry name" value="ligand_gated_channel"/>
    <property type="match status" value="1"/>
</dbReference>
<dbReference type="EMBL" id="BMCW01000003">
    <property type="protein sequence ID" value="GGG56598.1"/>
    <property type="molecule type" value="Genomic_DNA"/>
</dbReference>
<reference evidence="19" key="1">
    <citation type="journal article" date="2014" name="Int. J. Syst. Evol. Microbiol.">
        <title>Complete genome of a new Firmicutes species belonging to the dominant human colonic microbiota ('Ruminococcus bicirculans') reveals two chromosomes and a selective capacity to utilize plant glucans.</title>
        <authorList>
            <consortium name="NISC Comparative Sequencing Program"/>
            <person name="Wegmann U."/>
            <person name="Louis P."/>
            <person name="Goesmann A."/>
            <person name="Henrissat B."/>
            <person name="Duncan S.H."/>
            <person name="Flint H.J."/>
        </authorList>
    </citation>
    <scope>NUCLEOTIDE SEQUENCE</scope>
    <source>
        <strain evidence="19">CCM 8490</strain>
    </source>
</reference>
<dbReference type="Pfam" id="PF07715">
    <property type="entry name" value="Plug"/>
    <property type="match status" value="1"/>
</dbReference>
<dbReference type="GO" id="GO:0038023">
    <property type="term" value="F:signaling receptor activity"/>
    <property type="evidence" value="ECO:0007669"/>
    <property type="project" value="InterPro"/>
</dbReference>
<dbReference type="GO" id="GO:0009279">
    <property type="term" value="C:cell outer membrane"/>
    <property type="evidence" value="ECO:0007669"/>
    <property type="project" value="UniProtKB-SubCell"/>
</dbReference>
<accession>A0A420D9B4</accession>
<dbReference type="GO" id="GO:0015891">
    <property type="term" value="P:siderophore transport"/>
    <property type="evidence" value="ECO:0007669"/>
    <property type="project" value="InterPro"/>
</dbReference>
<dbReference type="InterPro" id="IPR012910">
    <property type="entry name" value="Plug_dom"/>
</dbReference>
<evidence type="ECO:0000256" key="14">
    <source>
        <dbReference type="PROSITE-ProRule" id="PRU01360"/>
    </source>
</evidence>
<evidence type="ECO:0000256" key="1">
    <source>
        <dbReference type="ARBA" id="ARBA00004571"/>
    </source>
</evidence>
<evidence type="ECO:0000313" key="20">
    <source>
        <dbReference type="EMBL" id="RKE87617.1"/>
    </source>
</evidence>
<evidence type="ECO:0000256" key="2">
    <source>
        <dbReference type="ARBA" id="ARBA00009810"/>
    </source>
</evidence>
<evidence type="ECO:0000256" key="10">
    <source>
        <dbReference type="ARBA" id="ARBA00023077"/>
    </source>
</evidence>
<comment type="subcellular location">
    <subcellularLocation>
        <location evidence="1 14">Cell outer membrane</location>
        <topology evidence="1 14">Multi-pass membrane protein</topology>
    </subcellularLocation>
</comment>
<dbReference type="Gene3D" id="2.170.130.10">
    <property type="entry name" value="TonB-dependent receptor, plug domain"/>
    <property type="match status" value="1"/>
</dbReference>
<keyword evidence="6 14" id="KW-0812">Transmembrane</keyword>
<evidence type="ECO:0000256" key="13">
    <source>
        <dbReference type="ARBA" id="ARBA00023237"/>
    </source>
</evidence>
<dbReference type="PANTHER" id="PTHR32552:SF68">
    <property type="entry name" value="FERRICHROME OUTER MEMBRANE TRANSPORTER_PHAGE RECEPTOR"/>
    <property type="match status" value="1"/>
</dbReference>
<feature type="signal peptide" evidence="16">
    <location>
        <begin position="1"/>
        <end position="19"/>
    </location>
</feature>
<feature type="domain" description="TonB-dependent receptor plug" evidence="18">
    <location>
        <begin position="57"/>
        <end position="155"/>
    </location>
</feature>
<dbReference type="OrthoDB" id="9775095at2"/>
<evidence type="ECO:0000256" key="8">
    <source>
        <dbReference type="ARBA" id="ARBA00023004"/>
    </source>
</evidence>
<evidence type="ECO:0000256" key="4">
    <source>
        <dbReference type="ARBA" id="ARBA00022452"/>
    </source>
</evidence>
<evidence type="ECO:0000256" key="16">
    <source>
        <dbReference type="SAM" id="SignalP"/>
    </source>
</evidence>
<keyword evidence="8" id="KW-0408">Iron</keyword>
<dbReference type="GO" id="GO:0015344">
    <property type="term" value="F:siderophore uptake transmembrane transporter activity"/>
    <property type="evidence" value="ECO:0007669"/>
    <property type="project" value="TreeGrafter"/>
</dbReference>
<dbReference type="NCBIfam" id="TIGR01783">
    <property type="entry name" value="TonB-siderophor"/>
    <property type="match status" value="1"/>
</dbReference>
<keyword evidence="13 14" id="KW-0998">Cell outer membrane</keyword>
<proteinExistence type="inferred from homology"/>
<keyword evidence="3 14" id="KW-0813">Transport</keyword>
<dbReference type="InterPro" id="IPR000531">
    <property type="entry name" value="Beta-barrel_TonB"/>
</dbReference>
<keyword evidence="22" id="KW-1185">Reference proteome</keyword>
<evidence type="ECO:0000256" key="6">
    <source>
        <dbReference type="ARBA" id="ARBA00022692"/>
    </source>
</evidence>
<gene>
    <name evidence="19" type="primary">fhuA</name>
    <name evidence="20" type="ORF">BXY58_1738</name>
    <name evidence="19" type="ORF">GCM10007332_17850</name>
</gene>
<comment type="caution">
    <text evidence="20">The sequence shown here is derived from an EMBL/GenBank/DDBJ whole genome shotgun (WGS) entry which is preliminary data.</text>
</comment>
<evidence type="ECO:0000313" key="22">
    <source>
        <dbReference type="Proteomes" id="UP000658202"/>
    </source>
</evidence>
<keyword evidence="9" id="KW-0406">Ion transport</keyword>
<dbReference type="Pfam" id="PF00593">
    <property type="entry name" value="TonB_dep_Rec_b-barrel"/>
    <property type="match status" value="1"/>
</dbReference>
<comment type="similarity">
    <text evidence="2 14 15">Belongs to the TonB-dependent receptor family.</text>
</comment>
<evidence type="ECO:0000256" key="3">
    <source>
        <dbReference type="ARBA" id="ARBA00022448"/>
    </source>
</evidence>
<dbReference type="Gene3D" id="2.40.170.20">
    <property type="entry name" value="TonB-dependent receptor, beta-barrel domain"/>
    <property type="match status" value="1"/>
</dbReference>
<keyword evidence="5" id="KW-0410">Iron transport</keyword>
<evidence type="ECO:0000256" key="7">
    <source>
        <dbReference type="ARBA" id="ARBA00022729"/>
    </source>
</evidence>
<dbReference type="InterPro" id="IPR036942">
    <property type="entry name" value="Beta-barrel_TonB_sf"/>
</dbReference>
<dbReference type="RefSeq" id="WP_120213403.1">
    <property type="nucleotide sequence ID" value="NZ_BMCW01000003.1"/>
</dbReference>
<dbReference type="InterPro" id="IPR037066">
    <property type="entry name" value="Plug_dom_sf"/>
</dbReference>
<reference evidence="22" key="3">
    <citation type="journal article" date="2019" name="Int. J. Syst. Evol. Microbiol.">
        <title>The Global Catalogue of Microorganisms (GCM) 10K type strain sequencing project: providing services to taxonomists for standard genome sequencing and annotation.</title>
        <authorList>
            <consortium name="The Broad Institute Genomics Platform"/>
            <consortium name="The Broad Institute Genome Sequencing Center for Infectious Disease"/>
            <person name="Wu L."/>
            <person name="Ma J."/>
        </authorList>
    </citation>
    <scope>NUCLEOTIDE SEQUENCE [LARGE SCALE GENOMIC DNA]</scope>
    <source>
        <strain evidence="22">CCM 8490</strain>
    </source>
</reference>
<evidence type="ECO:0000313" key="19">
    <source>
        <dbReference type="EMBL" id="GGG56598.1"/>
    </source>
</evidence>
<evidence type="ECO:0000256" key="5">
    <source>
        <dbReference type="ARBA" id="ARBA00022496"/>
    </source>
</evidence>
<sequence>MKRNAVAIGLITLSVFGYAQEAKTDSLNVRTIEDVKLHKAGNPNRAKVFTTKSNLDVMENPQATAIVTHEIIEQQQAQQLSDVIRNVNGMYITSARGGSQDSFGARGYIFGAENIYKNGSRVNSGIFPEVSGMERVEVLKGGAAILYGNVAPGGILNMVTKKPLFNQGGSIALSAGSWDNYKTTLDFYDALSKSSAFRVNGAFEDKGSFRDNVTSQKYYFNPSFLFNISDKTQLIVEGDYLKNYFTPDFGVGTLVLDKNTSRSVINDLIDIRKNPGSDFQYQNTQMATSTVTLNHQINTNWNLNVVGSYQNYTKDFFGNERMQWEFQPNNGSYLWNRNLTRTYNEQNYGSVQANLNGEFSTGKVKHKLLFGADADYLQSDSYSYYFQKQDGSWAKTSIVYGTNGNNTTGNISLNDENSWSSGYEPATSKKDLTRTPTRRVGVYIQDLISVTEKLKVLAGIRWSYLENINPIITNYEFSGPGITSVAYGKSGEKGKSSQNALSPRLGLVYQWNDTFMTFASYTNSFTPNTGTDVNLKALDASIVDQWEIGFKKNLFANTIAFNATAYQIDNSNLAQTAPFNDQGNVNTNTNIKELTGKTRSRGVELDITGNPLANLSIIAGYSYNHMTYLDTPNTLNSFIEGERIVRTPLNTANASVFYTFDRYVKGLKIGATAFYTGSRYGGWNNQKDANGNQKTDRMIPLTDFTQVDFSIAYQYKKFLLQGKLGNAFNVLNYTVHENYSVNPIMPRNVYVTLTYKL</sequence>
<dbReference type="Proteomes" id="UP000285906">
    <property type="component" value="Unassembled WGS sequence"/>
</dbReference>
<evidence type="ECO:0000259" key="18">
    <source>
        <dbReference type="Pfam" id="PF07715"/>
    </source>
</evidence>
<evidence type="ECO:0000259" key="17">
    <source>
        <dbReference type="Pfam" id="PF00593"/>
    </source>
</evidence>
<dbReference type="InterPro" id="IPR010105">
    <property type="entry name" value="TonB_sidphr_rcpt"/>
</dbReference>
<evidence type="ECO:0000313" key="21">
    <source>
        <dbReference type="Proteomes" id="UP000285906"/>
    </source>
</evidence>
<keyword evidence="10 15" id="KW-0798">TonB box</keyword>
<protein>
    <submittedName>
        <fullName evidence="20">Iron complex outermembrane receptor protein</fullName>
    </submittedName>
    <submittedName>
        <fullName evidence="19">TonB-dependent receptor</fullName>
    </submittedName>
</protein>
<keyword evidence="11 14" id="KW-0472">Membrane</keyword>
<dbReference type="InterPro" id="IPR039426">
    <property type="entry name" value="TonB-dep_rcpt-like"/>
</dbReference>
<dbReference type="AlphaFoldDB" id="A0A420D9B4"/>
<keyword evidence="7 16" id="KW-0732">Signal</keyword>
<evidence type="ECO:0000256" key="15">
    <source>
        <dbReference type="RuleBase" id="RU003357"/>
    </source>
</evidence>
<evidence type="ECO:0000256" key="9">
    <source>
        <dbReference type="ARBA" id="ARBA00023065"/>
    </source>
</evidence>
<dbReference type="PANTHER" id="PTHR32552">
    <property type="entry name" value="FERRICHROME IRON RECEPTOR-RELATED"/>
    <property type="match status" value="1"/>
</dbReference>
<feature type="domain" description="TonB-dependent receptor-like beta-barrel" evidence="17">
    <location>
        <begin position="223"/>
        <end position="718"/>
    </location>
</feature>
<organism evidence="20 21">
    <name type="scientific">Epilithonimonas arachidiradicis</name>
    <dbReference type="NCBI Taxonomy" id="1617282"/>
    <lineage>
        <taxon>Bacteria</taxon>
        <taxon>Pseudomonadati</taxon>
        <taxon>Bacteroidota</taxon>
        <taxon>Flavobacteriia</taxon>
        <taxon>Flavobacteriales</taxon>
        <taxon>Weeksellaceae</taxon>
        <taxon>Chryseobacterium group</taxon>
        <taxon>Epilithonimonas</taxon>
    </lineage>
</organism>
<keyword evidence="12 20" id="KW-0675">Receptor</keyword>
<dbReference type="EMBL" id="RAQH01000004">
    <property type="protein sequence ID" value="RKE87617.1"/>
    <property type="molecule type" value="Genomic_DNA"/>
</dbReference>
<name>A0A420D9B4_9FLAO</name>
<dbReference type="PROSITE" id="PS52016">
    <property type="entry name" value="TONB_DEPENDENT_REC_3"/>
    <property type="match status" value="1"/>
</dbReference>
<keyword evidence="4 14" id="KW-1134">Transmembrane beta strand</keyword>
<evidence type="ECO:0000256" key="12">
    <source>
        <dbReference type="ARBA" id="ARBA00023170"/>
    </source>
</evidence>
<dbReference type="SUPFAM" id="SSF56935">
    <property type="entry name" value="Porins"/>
    <property type="match status" value="1"/>
</dbReference>
<reference evidence="20 21" key="2">
    <citation type="submission" date="2018-09" db="EMBL/GenBank/DDBJ databases">
        <title>Genomic Encyclopedia of Archaeal and Bacterial Type Strains, Phase II (KMG-II): from individual species to whole genera.</title>
        <authorList>
            <person name="Goeker M."/>
        </authorList>
    </citation>
    <scope>NUCLEOTIDE SEQUENCE [LARGE SCALE GENOMIC DNA]</scope>
    <source>
        <strain evidence="20 21">DSM 27620</strain>
    </source>
</reference>
<reference evidence="19" key="4">
    <citation type="submission" date="2024-05" db="EMBL/GenBank/DDBJ databases">
        <authorList>
            <person name="Sun Q."/>
            <person name="Sedlacek I."/>
        </authorList>
    </citation>
    <scope>NUCLEOTIDE SEQUENCE</scope>
    <source>
        <strain evidence="19">CCM 8490</strain>
    </source>
</reference>
<feature type="chain" id="PRO_5019264137" evidence="16">
    <location>
        <begin position="20"/>
        <end position="757"/>
    </location>
</feature>
<dbReference type="Proteomes" id="UP000658202">
    <property type="component" value="Unassembled WGS sequence"/>
</dbReference>
<evidence type="ECO:0000256" key="11">
    <source>
        <dbReference type="ARBA" id="ARBA00023136"/>
    </source>
</evidence>